<dbReference type="CDD" id="cd00326">
    <property type="entry name" value="alpha_CA"/>
    <property type="match status" value="1"/>
</dbReference>
<name>A0ABM1BRU0_LIMPO</name>
<dbReference type="InterPro" id="IPR036398">
    <property type="entry name" value="CA_dom_sf"/>
</dbReference>
<feature type="domain" description="Alpha-carbonic anhydrase" evidence="9">
    <location>
        <begin position="18"/>
        <end position="252"/>
    </location>
</feature>
<gene>
    <name evidence="11" type="primary">LOC106471375</name>
</gene>
<feature type="non-terminal residue" evidence="11">
    <location>
        <position position="1"/>
    </location>
</feature>
<keyword evidence="5 8" id="KW-0862">Zinc</keyword>
<reference evidence="11" key="1">
    <citation type="submission" date="2025-08" db="UniProtKB">
        <authorList>
            <consortium name="RefSeq"/>
        </authorList>
    </citation>
    <scope>IDENTIFICATION</scope>
    <source>
        <tissue evidence="11">Muscle</tissue>
    </source>
</reference>
<dbReference type="SMART" id="SM01057">
    <property type="entry name" value="Carb_anhydrase"/>
    <property type="match status" value="1"/>
</dbReference>
<dbReference type="InterPro" id="IPR023561">
    <property type="entry name" value="Carbonic_anhydrase_a-class"/>
</dbReference>
<evidence type="ECO:0000256" key="1">
    <source>
        <dbReference type="ARBA" id="ARBA00002904"/>
    </source>
</evidence>
<comment type="catalytic activity">
    <reaction evidence="7 8">
        <text>hydrogencarbonate + H(+) = CO2 + H2O</text>
        <dbReference type="Rhea" id="RHEA:10748"/>
        <dbReference type="ChEBI" id="CHEBI:15377"/>
        <dbReference type="ChEBI" id="CHEBI:15378"/>
        <dbReference type="ChEBI" id="CHEBI:16526"/>
        <dbReference type="ChEBI" id="CHEBI:17544"/>
        <dbReference type="EC" id="4.2.1.1"/>
    </reaction>
</comment>
<dbReference type="SUPFAM" id="SSF51069">
    <property type="entry name" value="Carbonic anhydrase"/>
    <property type="match status" value="1"/>
</dbReference>
<evidence type="ECO:0000256" key="3">
    <source>
        <dbReference type="ARBA" id="ARBA00012925"/>
    </source>
</evidence>
<dbReference type="Pfam" id="PF00194">
    <property type="entry name" value="Carb_anhydrase"/>
    <property type="match status" value="1"/>
</dbReference>
<keyword evidence="6 8" id="KW-0456">Lyase</keyword>
<proteinExistence type="inferred from homology"/>
<accession>A0ABM1BRU0</accession>
<dbReference type="InterPro" id="IPR001148">
    <property type="entry name" value="CA_dom"/>
</dbReference>
<sequence length="252" mass="28677">YSFQLFFLPNFSGTSFGFTWSYHGDKGLENWPETCKGNKQSPINIEKNKAQTNNSLGSITFVNYDKPLYKPFLVNNGHSGERECSDDQRWRFGGKLQIPQLHFHWGSQDSIGSEHTVDNKTYSMEMHLVHYNSKYCSDEASKYPDGLAVVAVLFIVKNNIKSRFSAFTDILKNIRHEGNTTAMSEYESSVDLTLKSVLPQQTTPFYRYSGSLTTPPCSEVILWTVLADPVKIGKTEVCYFDCLALSYLHLVF</sequence>
<comment type="function">
    <text evidence="1 8">Reversible hydration of carbon dioxide.</text>
</comment>
<evidence type="ECO:0000256" key="2">
    <source>
        <dbReference type="ARBA" id="ARBA00010718"/>
    </source>
</evidence>
<dbReference type="GeneID" id="106471375"/>
<evidence type="ECO:0000256" key="8">
    <source>
        <dbReference type="RuleBase" id="RU367011"/>
    </source>
</evidence>
<dbReference type="RefSeq" id="XP_013787426.1">
    <property type="nucleotide sequence ID" value="XM_013931972.1"/>
</dbReference>
<evidence type="ECO:0000256" key="7">
    <source>
        <dbReference type="ARBA" id="ARBA00048348"/>
    </source>
</evidence>
<dbReference type="Gene3D" id="3.10.200.10">
    <property type="entry name" value="Alpha carbonic anhydrase"/>
    <property type="match status" value="1"/>
</dbReference>
<dbReference type="PANTHER" id="PTHR18952:SF265">
    <property type="entry name" value="CARBONIC ANHYDRASE"/>
    <property type="match status" value="1"/>
</dbReference>
<dbReference type="InterPro" id="IPR018338">
    <property type="entry name" value="Carbonic_anhydrase_a-class_CS"/>
</dbReference>
<dbReference type="PROSITE" id="PS51144">
    <property type="entry name" value="ALPHA_CA_2"/>
    <property type="match status" value="1"/>
</dbReference>
<evidence type="ECO:0000313" key="11">
    <source>
        <dbReference type="RefSeq" id="XP_013787426.1"/>
    </source>
</evidence>
<organism evidence="10 11">
    <name type="scientific">Limulus polyphemus</name>
    <name type="common">Atlantic horseshoe crab</name>
    <dbReference type="NCBI Taxonomy" id="6850"/>
    <lineage>
        <taxon>Eukaryota</taxon>
        <taxon>Metazoa</taxon>
        <taxon>Ecdysozoa</taxon>
        <taxon>Arthropoda</taxon>
        <taxon>Chelicerata</taxon>
        <taxon>Merostomata</taxon>
        <taxon>Xiphosura</taxon>
        <taxon>Limulidae</taxon>
        <taxon>Limulus</taxon>
    </lineage>
</organism>
<evidence type="ECO:0000259" key="9">
    <source>
        <dbReference type="PROSITE" id="PS51144"/>
    </source>
</evidence>
<keyword evidence="4 8" id="KW-0479">Metal-binding</keyword>
<dbReference type="PANTHER" id="PTHR18952">
    <property type="entry name" value="CARBONIC ANHYDRASE"/>
    <property type="match status" value="1"/>
</dbReference>
<comment type="cofactor">
    <cofactor evidence="8">
        <name>Zn(2+)</name>
        <dbReference type="ChEBI" id="CHEBI:29105"/>
    </cofactor>
</comment>
<keyword evidence="10" id="KW-1185">Reference proteome</keyword>
<evidence type="ECO:0000313" key="10">
    <source>
        <dbReference type="Proteomes" id="UP000694941"/>
    </source>
</evidence>
<dbReference type="PROSITE" id="PS00162">
    <property type="entry name" value="ALPHA_CA_1"/>
    <property type="match status" value="1"/>
</dbReference>
<evidence type="ECO:0000256" key="5">
    <source>
        <dbReference type="ARBA" id="ARBA00022833"/>
    </source>
</evidence>
<dbReference type="Proteomes" id="UP000694941">
    <property type="component" value="Unplaced"/>
</dbReference>
<evidence type="ECO:0000256" key="6">
    <source>
        <dbReference type="ARBA" id="ARBA00023239"/>
    </source>
</evidence>
<protein>
    <recommendedName>
        <fullName evidence="3 8">Carbonic anhydrase</fullName>
        <ecNumber evidence="3 8">4.2.1.1</ecNumber>
    </recommendedName>
</protein>
<evidence type="ECO:0000256" key="4">
    <source>
        <dbReference type="ARBA" id="ARBA00022723"/>
    </source>
</evidence>
<dbReference type="EC" id="4.2.1.1" evidence="3 8"/>
<comment type="similarity">
    <text evidence="2 8">Belongs to the alpha-carbonic anhydrase family.</text>
</comment>